<keyword evidence="1" id="KW-1133">Transmembrane helix</keyword>
<keyword evidence="1" id="KW-0812">Transmembrane</keyword>
<dbReference type="RefSeq" id="WP_221979964.1">
    <property type="nucleotide sequence ID" value="NZ_JAAXQQ010000011.1"/>
</dbReference>
<sequence length="125" mass="13071">MVLPGRVSDSVVIGPLTKAYERALVSIALPAGHYVAPSNAEMISFPSSSAEKVMSVPNLKQNRATVSPLGYGVLVATLLAIAILVFAFARSVFIKNDPLGFLFPASLVVLLCASLLAGSSKVLKK</sequence>
<evidence type="ECO:0000256" key="1">
    <source>
        <dbReference type="SAM" id="Phobius"/>
    </source>
</evidence>
<accession>A0AB35FLP1</accession>
<feature type="transmembrane region" description="Helical" evidence="1">
    <location>
        <begin position="101"/>
        <end position="123"/>
    </location>
</feature>
<comment type="caution">
    <text evidence="2">The sequence shown here is derived from an EMBL/GenBank/DDBJ whole genome shotgun (WGS) entry which is preliminary data.</text>
</comment>
<protein>
    <submittedName>
        <fullName evidence="2">Uncharacterized protein</fullName>
    </submittedName>
</protein>
<dbReference type="EMBL" id="JAAXQQ010000011">
    <property type="protein sequence ID" value="MBY3067483.1"/>
    <property type="molecule type" value="Genomic_DNA"/>
</dbReference>
<gene>
    <name evidence="2" type="ORF">HFO74_29370</name>
</gene>
<proteinExistence type="predicted"/>
<feature type="transmembrane region" description="Helical" evidence="1">
    <location>
        <begin position="69"/>
        <end position="89"/>
    </location>
</feature>
<evidence type="ECO:0000313" key="3">
    <source>
        <dbReference type="Proteomes" id="UP000758022"/>
    </source>
</evidence>
<dbReference type="Proteomes" id="UP000758022">
    <property type="component" value="Unassembled WGS sequence"/>
</dbReference>
<dbReference type="AlphaFoldDB" id="A0AB35FLP1"/>
<evidence type="ECO:0000313" key="2">
    <source>
        <dbReference type="EMBL" id="MBY3067483.1"/>
    </source>
</evidence>
<name>A0AB35FLP1_9HYPH</name>
<organism evidence="2 3">
    <name type="scientific">Rhizobium laguerreae</name>
    <dbReference type="NCBI Taxonomy" id="1076926"/>
    <lineage>
        <taxon>Bacteria</taxon>
        <taxon>Pseudomonadati</taxon>
        <taxon>Pseudomonadota</taxon>
        <taxon>Alphaproteobacteria</taxon>
        <taxon>Hyphomicrobiales</taxon>
        <taxon>Rhizobiaceae</taxon>
        <taxon>Rhizobium/Agrobacterium group</taxon>
        <taxon>Rhizobium</taxon>
    </lineage>
</organism>
<keyword evidence="1" id="KW-0472">Membrane</keyword>
<reference evidence="2" key="1">
    <citation type="submission" date="2020-04" db="EMBL/GenBank/DDBJ databases">
        <title>Global-level population genomics supports evidence of horizontal gene transfer on evolution of Rhizobia in Lentils.</title>
        <authorList>
            <person name="Gai Y."/>
            <person name="Cook D."/>
            <person name="Riely B."/>
        </authorList>
    </citation>
    <scope>NUCLEOTIDE SEQUENCE</scope>
    <source>
        <strain evidence="2">TLR9</strain>
    </source>
</reference>